<reference evidence="8" key="2">
    <citation type="journal article" date="2021" name="PeerJ">
        <title>Extensive microbial diversity within the chicken gut microbiome revealed by metagenomics and culture.</title>
        <authorList>
            <person name="Gilroy R."/>
            <person name="Ravi A."/>
            <person name="Getino M."/>
            <person name="Pursley I."/>
            <person name="Horton D.L."/>
            <person name="Alikhan N.F."/>
            <person name="Baker D."/>
            <person name="Gharbi K."/>
            <person name="Hall N."/>
            <person name="Watson M."/>
            <person name="Adriaenssens E.M."/>
            <person name="Foster-Nyarko E."/>
            <person name="Jarju S."/>
            <person name="Secka A."/>
            <person name="Antonio M."/>
            <person name="Oren A."/>
            <person name="Chaudhuri R.R."/>
            <person name="La Ragione R."/>
            <person name="Hildebrand F."/>
            <person name="Pallen M.J."/>
        </authorList>
    </citation>
    <scope>NUCLEOTIDE SEQUENCE</scope>
    <source>
        <strain evidence="8">CHK181-108</strain>
    </source>
</reference>
<dbReference type="EMBL" id="DVLU01000050">
    <property type="protein sequence ID" value="HIT85271.1"/>
    <property type="molecule type" value="Genomic_DNA"/>
</dbReference>
<feature type="domain" description="4Fe-4S ferredoxin-type" evidence="7">
    <location>
        <begin position="345"/>
        <end position="373"/>
    </location>
</feature>
<dbReference type="InterPro" id="IPR017900">
    <property type="entry name" value="4Fe4S_Fe_S_CS"/>
</dbReference>
<evidence type="ECO:0000256" key="6">
    <source>
        <dbReference type="ARBA" id="ARBA00023014"/>
    </source>
</evidence>
<dbReference type="Pfam" id="PF04015">
    <property type="entry name" value="DUF362"/>
    <property type="match status" value="1"/>
</dbReference>
<keyword evidence="6" id="KW-0411">Iron-sulfur</keyword>
<evidence type="ECO:0000256" key="3">
    <source>
        <dbReference type="ARBA" id="ARBA00022485"/>
    </source>
</evidence>
<feature type="domain" description="4Fe-4S ferredoxin-type" evidence="7">
    <location>
        <begin position="315"/>
        <end position="344"/>
    </location>
</feature>
<reference evidence="8" key="1">
    <citation type="submission" date="2020-10" db="EMBL/GenBank/DDBJ databases">
        <authorList>
            <person name="Gilroy R."/>
        </authorList>
    </citation>
    <scope>NUCLEOTIDE SEQUENCE</scope>
    <source>
        <strain evidence="8">CHK181-108</strain>
    </source>
</reference>
<dbReference type="Proteomes" id="UP000824165">
    <property type="component" value="Unassembled WGS sequence"/>
</dbReference>
<name>A0A9D1H366_9FIRM</name>
<dbReference type="PROSITE" id="PS00198">
    <property type="entry name" value="4FE4S_FER_1"/>
    <property type="match status" value="1"/>
</dbReference>
<dbReference type="AlphaFoldDB" id="A0A9D1H366"/>
<organism evidence="8 9">
    <name type="scientific">Candidatus Ornithomonoglobus intestinigallinarum</name>
    <dbReference type="NCBI Taxonomy" id="2840894"/>
    <lineage>
        <taxon>Bacteria</taxon>
        <taxon>Bacillati</taxon>
        <taxon>Bacillota</taxon>
        <taxon>Clostridia</taxon>
        <taxon>Candidatus Ornithomonoglobus</taxon>
    </lineage>
</organism>
<dbReference type="InterPro" id="IPR017896">
    <property type="entry name" value="4Fe4S_Fe-S-bd"/>
</dbReference>
<evidence type="ECO:0000313" key="8">
    <source>
        <dbReference type="EMBL" id="HIT85271.1"/>
    </source>
</evidence>
<evidence type="ECO:0000256" key="4">
    <source>
        <dbReference type="ARBA" id="ARBA00022723"/>
    </source>
</evidence>
<dbReference type="PROSITE" id="PS51379">
    <property type="entry name" value="4FE4S_FER_2"/>
    <property type="match status" value="2"/>
</dbReference>
<protein>
    <recommendedName>
        <fullName evidence="2">Ferredoxin</fullName>
    </recommendedName>
</protein>
<dbReference type="Gene3D" id="3.30.70.20">
    <property type="match status" value="1"/>
</dbReference>
<keyword evidence="5" id="KW-0408">Iron</keyword>
<comment type="caution">
    <text evidence="8">The sequence shown here is derived from an EMBL/GenBank/DDBJ whole genome shotgun (WGS) entry which is preliminary data.</text>
</comment>
<proteinExistence type="predicted"/>
<evidence type="ECO:0000313" key="9">
    <source>
        <dbReference type="Proteomes" id="UP000824165"/>
    </source>
</evidence>
<keyword evidence="4" id="KW-0479">Metal-binding</keyword>
<dbReference type="PANTHER" id="PTHR24960">
    <property type="entry name" value="PHOTOSYSTEM I IRON-SULFUR CENTER-RELATED"/>
    <property type="match status" value="1"/>
</dbReference>
<dbReference type="InterPro" id="IPR007160">
    <property type="entry name" value="DUF362"/>
</dbReference>
<dbReference type="InterPro" id="IPR050157">
    <property type="entry name" value="PSI_iron-sulfur_center"/>
</dbReference>
<gene>
    <name evidence="8" type="ORF">IAA60_05125</name>
</gene>
<dbReference type="GO" id="GO:0046872">
    <property type="term" value="F:metal ion binding"/>
    <property type="evidence" value="ECO:0007669"/>
    <property type="project" value="UniProtKB-KW"/>
</dbReference>
<dbReference type="Pfam" id="PF13237">
    <property type="entry name" value="Fer4_10"/>
    <property type="match status" value="1"/>
</dbReference>
<evidence type="ECO:0000259" key="7">
    <source>
        <dbReference type="PROSITE" id="PS51379"/>
    </source>
</evidence>
<evidence type="ECO:0000256" key="2">
    <source>
        <dbReference type="ARBA" id="ARBA00013529"/>
    </source>
</evidence>
<evidence type="ECO:0000256" key="5">
    <source>
        <dbReference type="ARBA" id="ARBA00023004"/>
    </source>
</evidence>
<accession>A0A9D1H366</accession>
<comment type="function">
    <text evidence="1">Ferredoxins are iron-sulfur proteins that transfer electrons in a wide variety of metabolic reactions.</text>
</comment>
<sequence>MEDNVKPAVAVVKCERYSDCFDYVKKTVDMLGGIGKFVRAGDRVVIKPNLVSRKNPDEAATTHPAVVKAVCELVKAAGGEAVIAESPGGAYNAAVLRSVYSGCGMDKAAEEGGAKLNYDTSFSETPIPDGKTVKSLAVIEPILKADVVISVAKLKTHAMTSYTGAVKNLFGAVPGTHKAELHFRLNEREAFCSMLLDLCGFIKPSLSIIDGVWGMEGNGPTAGKNRHMGLIMASENPYALDLTASRVIGYTPEEVPTVRQSLERGLTVRVPEILGGSIDSFIVPDVEKPESHFNLLKILPLPSALNAAVTNMFSARPEIDKSVCVGCGECMRCCPPRAIKMKNKRPEIDKGRCIKCFCCQELCPKRAVKIKRPLANRLMLKILK</sequence>
<keyword evidence="3" id="KW-0004">4Fe-4S</keyword>
<dbReference type="GO" id="GO:0051539">
    <property type="term" value="F:4 iron, 4 sulfur cluster binding"/>
    <property type="evidence" value="ECO:0007669"/>
    <property type="project" value="UniProtKB-KW"/>
</dbReference>
<evidence type="ECO:0000256" key="1">
    <source>
        <dbReference type="ARBA" id="ARBA00003532"/>
    </source>
</evidence>
<dbReference type="SUPFAM" id="SSF54862">
    <property type="entry name" value="4Fe-4S ferredoxins"/>
    <property type="match status" value="1"/>
</dbReference>